<reference evidence="7" key="3">
    <citation type="submission" date="2025-04" db="UniProtKB">
        <authorList>
            <consortium name="RefSeq"/>
        </authorList>
    </citation>
    <scope>IDENTIFICATION</scope>
    <source>
        <strain evidence="7">CBS 304.34</strain>
    </source>
</reference>
<feature type="non-terminal residue" evidence="5">
    <location>
        <position position="1"/>
    </location>
</feature>
<evidence type="ECO:0000256" key="3">
    <source>
        <dbReference type="ARBA" id="ARBA00022679"/>
    </source>
</evidence>
<evidence type="ECO:0000256" key="4">
    <source>
        <dbReference type="ARBA" id="ARBA00022737"/>
    </source>
</evidence>
<dbReference type="OrthoDB" id="5358702at2759"/>
<gene>
    <name evidence="5 7" type="ORF">BDZ99DRAFT_350541</name>
</gene>
<dbReference type="PANTHER" id="PTHR11129:SF3">
    <property type="entry name" value="PROTEIN PRENYLTRANSFERASE ALPHA SUBUNIT REPEAT-CONTAINING PROTEIN 1"/>
    <property type="match status" value="1"/>
</dbReference>
<dbReference type="Proteomes" id="UP000504636">
    <property type="component" value="Unplaced"/>
</dbReference>
<dbReference type="AlphaFoldDB" id="A0A6A6XYG6"/>
<evidence type="ECO:0000256" key="1">
    <source>
        <dbReference type="ARBA" id="ARBA00006734"/>
    </source>
</evidence>
<reference evidence="7" key="2">
    <citation type="submission" date="2020-04" db="EMBL/GenBank/DDBJ databases">
        <authorList>
            <consortium name="NCBI Genome Project"/>
        </authorList>
    </citation>
    <scope>NUCLEOTIDE SEQUENCE</scope>
    <source>
        <strain evidence="7">CBS 304.34</strain>
    </source>
</reference>
<organism evidence="5">
    <name type="scientific">Mytilinidion resinicola</name>
    <dbReference type="NCBI Taxonomy" id="574789"/>
    <lineage>
        <taxon>Eukaryota</taxon>
        <taxon>Fungi</taxon>
        <taxon>Dikarya</taxon>
        <taxon>Ascomycota</taxon>
        <taxon>Pezizomycotina</taxon>
        <taxon>Dothideomycetes</taxon>
        <taxon>Pleosporomycetidae</taxon>
        <taxon>Mytilinidiales</taxon>
        <taxon>Mytilinidiaceae</taxon>
        <taxon>Mytilinidion</taxon>
    </lineage>
</organism>
<keyword evidence="6" id="KW-1185">Reference proteome</keyword>
<evidence type="ECO:0008006" key="8">
    <source>
        <dbReference type="Google" id="ProtNLM"/>
    </source>
</evidence>
<sequence>AYDELNAFFTTNERFVVEIEVLPSAMQPTDTLTLQDGVNLGVSKKILTQAFLKARQLFFATNHDPDLETLCLESTRVILLFDPEHLTAANFRKRRIVRIEESCSKQDRNPIAVALQREVVFLDSILTSPLHRQTKSPTLWHHRNNITSIIRLHRGLADGFNFTGSVIQTELRSVFRASERHPKNYYAWQHARKMLTKIIQDFHGDNTDDEGNIWWCVQNPSDTSGWSFLAFLFQRLRSRDWKFNLITEILDVVLRWEWQYESVWAFFR</sequence>
<dbReference type="Pfam" id="PF01239">
    <property type="entry name" value="PPTA"/>
    <property type="match status" value="1"/>
</dbReference>
<dbReference type="Gene3D" id="1.25.40.120">
    <property type="entry name" value="Protein prenylyltransferase"/>
    <property type="match status" value="1"/>
</dbReference>
<feature type="non-terminal residue" evidence="5">
    <location>
        <position position="268"/>
    </location>
</feature>
<dbReference type="GO" id="GO:0008318">
    <property type="term" value="F:protein prenyltransferase activity"/>
    <property type="evidence" value="ECO:0007669"/>
    <property type="project" value="InterPro"/>
</dbReference>
<accession>A0A6A6XYG6</accession>
<reference evidence="5 7" key="1">
    <citation type="journal article" date="2020" name="Stud. Mycol.">
        <title>101 Dothideomycetes genomes: a test case for predicting lifestyles and emergence of pathogens.</title>
        <authorList>
            <person name="Haridas S."/>
            <person name="Albert R."/>
            <person name="Binder M."/>
            <person name="Bloem J."/>
            <person name="Labutti K."/>
            <person name="Salamov A."/>
            <person name="Andreopoulos B."/>
            <person name="Baker S."/>
            <person name="Barry K."/>
            <person name="Bills G."/>
            <person name="Bluhm B."/>
            <person name="Cannon C."/>
            <person name="Castanera R."/>
            <person name="Culley D."/>
            <person name="Daum C."/>
            <person name="Ezra D."/>
            <person name="Gonzalez J."/>
            <person name="Henrissat B."/>
            <person name="Kuo A."/>
            <person name="Liang C."/>
            <person name="Lipzen A."/>
            <person name="Lutzoni F."/>
            <person name="Magnuson J."/>
            <person name="Mondo S."/>
            <person name="Nolan M."/>
            <person name="Ohm R."/>
            <person name="Pangilinan J."/>
            <person name="Park H.-J."/>
            <person name="Ramirez L."/>
            <person name="Alfaro M."/>
            <person name="Sun H."/>
            <person name="Tritt A."/>
            <person name="Yoshinaga Y."/>
            <person name="Zwiers L.-H."/>
            <person name="Turgeon B."/>
            <person name="Goodwin S."/>
            <person name="Spatafora J."/>
            <person name="Crous P."/>
            <person name="Grigoriev I."/>
        </authorList>
    </citation>
    <scope>NUCLEOTIDE SEQUENCE</scope>
    <source>
        <strain evidence="5 7">CBS 304.34</strain>
    </source>
</reference>
<keyword evidence="4" id="KW-0677">Repeat</keyword>
<keyword evidence="3" id="KW-0808">Transferase</keyword>
<dbReference type="EMBL" id="MU003730">
    <property type="protein sequence ID" value="KAF2801419.1"/>
    <property type="molecule type" value="Genomic_DNA"/>
</dbReference>
<dbReference type="SUPFAM" id="SSF48439">
    <property type="entry name" value="Protein prenylyltransferase"/>
    <property type="match status" value="1"/>
</dbReference>
<dbReference type="InterPro" id="IPR002088">
    <property type="entry name" value="Prenyl_trans_a"/>
</dbReference>
<protein>
    <recommendedName>
        <fullName evidence="8">Protein prenylyltransferase</fullName>
    </recommendedName>
</protein>
<dbReference type="PANTHER" id="PTHR11129">
    <property type="entry name" value="PROTEIN FARNESYLTRANSFERASE ALPHA SUBUNIT/RAB GERANYLGERANYL TRANSFERASE ALPHA SUBUNIT"/>
    <property type="match status" value="1"/>
</dbReference>
<dbReference type="RefSeq" id="XP_033568383.1">
    <property type="nucleotide sequence ID" value="XM_033714506.1"/>
</dbReference>
<evidence type="ECO:0000313" key="7">
    <source>
        <dbReference type="RefSeq" id="XP_033568383.1"/>
    </source>
</evidence>
<evidence type="ECO:0000256" key="2">
    <source>
        <dbReference type="ARBA" id="ARBA00022602"/>
    </source>
</evidence>
<evidence type="ECO:0000313" key="6">
    <source>
        <dbReference type="Proteomes" id="UP000504636"/>
    </source>
</evidence>
<dbReference type="GO" id="GO:0005737">
    <property type="term" value="C:cytoplasm"/>
    <property type="evidence" value="ECO:0007669"/>
    <property type="project" value="TreeGrafter"/>
</dbReference>
<comment type="similarity">
    <text evidence="1">Belongs to the protein prenyltransferase subunit alpha family.</text>
</comment>
<keyword evidence="2" id="KW-0637">Prenyltransferase</keyword>
<dbReference type="GeneID" id="54455399"/>
<evidence type="ECO:0000313" key="5">
    <source>
        <dbReference type="EMBL" id="KAF2801419.1"/>
    </source>
</evidence>
<name>A0A6A6XYG6_9PEZI</name>
<proteinExistence type="inferred from homology"/>